<dbReference type="RefSeq" id="WP_074645607.1">
    <property type="nucleotide sequence ID" value="NZ_FOFU01000014.1"/>
</dbReference>
<evidence type="ECO:0000256" key="7">
    <source>
        <dbReference type="RuleBase" id="RU003653"/>
    </source>
</evidence>
<feature type="binding site" evidence="6">
    <location>
        <position position="105"/>
    </location>
    <ligand>
        <name>a divalent metal cation</name>
        <dbReference type="ChEBI" id="CHEBI:60240"/>
        <label>2</label>
        <note>catalytic</note>
    </ligand>
</feature>
<keyword evidence="3 6" id="KW-0645">Protease</keyword>
<dbReference type="GO" id="GO:0006508">
    <property type="term" value="P:proteolysis"/>
    <property type="evidence" value="ECO:0007669"/>
    <property type="project" value="UniProtKB-KW"/>
</dbReference>
<dbReference type="GO" id="GO:0070006">
    <property type="term" value="F:metalloaminopeptidase activity"/>
    <property type="evidence" value="ECO:0007669"/>
    <property type="project" value="UniProtKB-UniRule"/>
</dbReference>
<dbReference type="Pfam" id="PF00557">
    <property type="entry name" value="Peptidase_M24"/>
    <property type="match status" value="1"/>
</dbReference>
<feature type="binding site" evidence="6">
    <location>
        <position position="201"/>
    </location>
    <ligand>
        <name>a divalent metal cation</name>
        <dbReference type="ChEBI" id="CHEBI:60240"/>
        <label>2</label>
        <note>catalytic</note>
    </ligand>
</feature>
<dbReference type="CDD" id="cd01086">
    <property type="entry name" value="MetAP1"/>
    <property type="match status" value="1"/>
</dbReference>
<dbReference type="GO" id="GO:0046872">
    <property type="term" value="F:metal ion binding"/>
    <property type="evidence" value="ECO:0007669"/>
    <property type="project" value="UniProtKB-UniRule"/>
</dbReference>
<dbReference type="AlphaFoldDB" id="A0A1H9JPB5"/>
<evidence type="ECO:0000256" key="1">
    <source>
        <dbReference type="ARBA" id="ARBA00002521"/>
    </source>
</evidence>
<dbReference type="InterPro" id="IPR000994">
    <property type="entry name" value="Pept_M24"/>
</dbReference>
<keyword evidence="4 6" id="KW-0479">Metal-binding</keyword>
<feature type="binding site" evidence="6">
    <location>
        <position position="175"/>
    </location>
    <ligand>
        <name>substrate</name>
    </ligand>
</feature>
<sequence length="252" mass="27584">MIILKTEEQIAGIRKVCHITADMFNELIPMVKAGMSTKQVDDLFKDYMLSHGGKPAWWREDFPGATCISINNEVIHGVPSKKHIIKDGDLVSIDVGIDMDGYISDTTHSLLIGNVNPKVKKLQQVTEECLRAGIAACVVGNRISDIANAVYEIADRNGYGVVYDFCGHGVGLDVHEDPSVPNCPFHGANPRIKPGMVLAIEPMINLGVPDVEQGDDGWTIYTADGKVSCHEEHTVAVFEDHTEVLTALDYKN</sequence>
<dbReference type="eggNOG" id="COG0024">
    <property type="taxonomic scope" value="Bacteria"/>
</dbReference>
<dbReference type="SUPFAM" id="SSF55920">
    <property type="entry name" value="Creatinase/aminopeptidase"/>
    <property type="match status" value="1"/>
</dbReference>
<keyword evidence="5 6" id="KW-0378">Hydrolase</keyword>
<feature type="binding site" evidence="6">
    <location>
        <position position="168"/>
    </location>
    <ligand>
        <name>a divalent metal cation</name>
        <dbReference type="ChEBI" id="CHEBI:60240"/>
        <label>2</label>
        <note>catalytic</note>
    </ligand>
</feature>
<evidence type="ECO:0000256" key="2">
    <source>
        <dbReference type="ARBA" id="ARBA00022438"/>
    </source>
</evidence>
<keyword evidence="2 6" id="KW-0031">Aminopeptidase</keyword>
<accession>A0A1H9JPB5</accession>
<dbReference type="OrthoDB" id="9802055at2"/>
<feature type="binding site" evidence="6">
    <location>
        <position position="105"/>
    </location>
    <ligand>
        <name>a divalent metal cation</name>
        <dbReference type="ChEBI" id="CHEBI:60240"/>
        <label>1</label>
    </ligand>
</feature>
<dbReference type="Proteomes" id="UP000182360">
    <property type="component" value="Unassembled WGS sequence"/>
</dbReference>
<dbReference type="STRING" id="163.SAMN04487775_103194"/>
<dbReference type="GO" id="GO:0004239">
    <property type="term" value="F:initiator methionyl aminopeptidase activity"/>
    <property type="evidence" value="ECO:0007669"/>
    <property type="project" value="UniProtKB-UniRule"/>
</dbReference>
<comment type="cofactor">
    <cofactor evidence="6">
        <name>Co(2+)</name>
        <dbReference type="ChEBI" id="CHEBI:48828"/>
    </cofactor>
    <cofactor evidence="6">
        <name>Zn(2+)</name>
        <dbReference type="ChEBI" id="CHEBI:29105"/>
    </cofactor>
    <cofactor evidence="6">
        <name>Mn(2+)</name>
        <dbReference type="ChEBI" id="CHEBI:29035"/>
    </cofactor>
    <cofactor evidence="6">
        <name>Fe(2+)</name>
        <dbReference type="ChEBI" id="CHEBI:29033"/>
    </cofactor>
    <text evidence="6">Binds 2 divalent metal cations per subunit. Has a high-affinity and a low affinity metal-binding site. The true nature of the physiological cofactor is under debate. The enzyme is active with cobalt, zinc, manganese or divalent iron ions. Most likely, methionine aminopeptidases function as mononuclear Fe(2+)-metalloproteases under physiological conditions, and the catalytically relevant metal-binding site has been assigned to the histidine-containing high-affinity site.</text>
</comment>
<proteinExistence type="inferred from homology"/>
<feature type="binding site" evidence="6">
    <location>
        <position position="232"/>
    </location>
    <ligand>
        <name>a divalent metal cation</name>
        <dbReference type="ChEBI" id="CHEBI:60240"/>
        <label>2</label>
        <note>catalytic</note>
    </ligand>
</feature>
<protein>
    <recommendedName>
        <fullName evidence="6 7">Methionine aminopeptidase</fullName>
        <shortName evidence="6">MAP</shortName>
        <shortName evidence="6">MetAP</shortName>
        <ecNumber evidence="6 7">3.4.11.18</ecNumber>
    </recommendedName>
    <alternativeName>
        <fullName evidence="6">Peptidase M</fullName>
    </alternativeName>
</protein>
<feature type="binding site" evidence="6">
    <location>
        <position position="232"/>
    </location>
    <ligand>
        <name>a divalent metal cation</name>
        <dbReference type="ChEBI" id="CHEBI:60240"/>
        <label>1</label>
    </ligand>
</feature>
<dbReference type="PANTHER" id="PTHR43330:SF27">
    <property type="entry name" value="METHIONINE AMINOPEPTIDASE"/>
    <property type="match status" value="1"/>
</dbReference>
<evidence type="ECO:0000313" key="9">
    <source>
        <dbReference type="EMBL" id="SEQ88682.1"/>
    </source>
</evidence>
<reference evidence="9 10" key="1">
    <citation type="submission" date="2016-10" db="EMBL/GenBank/DDBJ databases">
        <authorList>
            <person name="de Groot N.N."/>
        </authorList>
    </citation>
    <scope>NUCLEOTIDE SEQUENCE [LARGE SCALE GENOMIC DNA]</scope>
    <source>
        <strain evidence="9 10">B25</strain>
    </source>
</reference>
<gene>
    <name evidence="6" type="primary">map</name>
    <name evidence="9" type="ORF">SAMN04487977_11427</name>
</gene>
<dbReference type="EMBL" id="FOFU01000014">
    <property type="protein sequence ID" value="SEQ88682.1"/>
    <property type="molecule type" value="Genomic_DNA"/>
</dbReference>
<organism evidence="9 10">
    <name type="scientific">Treponema bryantii</name>
    <dbReference type="NCBI Taxonomy" id="163"/>
    <lineage>
        <taxon>Bacteria</taxon>
        <taxon>Pseudomonadati</taxon>
        <taxon>Spirochaetota</taxon>
        <taxon>Spirochaetia</taxon>
        <taxon>Spirochaetales</taxon>
        <taxon>Treponemataceae</taxon>
        <taxon>Treponema</taxon>
    </lineage>
</organism>
<dbReference type="GO" id="GO:0005829">
    <property type="term" value="C:cytosol"/>
    <property type="evidence" value="ECO:0007669"/>
    <property type="project" value="TreeGrafter"/>
</dbReference>
<dbReference type="PANTHER" id="PTHR43330">
    <property type="entry name" value="METHIONINE AMINOPEPTIDASE"/>
    <property type="match status" value="1"/>
</dbReference>
<name>A0A1H9JPB5_9SPIR</name>
<evidence type="ECO:0000256" key="4">
    <source>
        <dbReference type="ARBA" id="ARBA00022723"/>
    </source>
</evidence>
<dbReference type="InterPro" id="IPR036005">
    <property type="entry name" value="Creatinase/aminopeptidase-like"/>
</dbReference>
<feature type="binding site" evidence="6">
    <location>
        <position position="76"/>
    </location>
    <ligand>
        <name>substrate</name>
    </ligand>
</feature>
<dbReference type="EC" id="3.4.11.18" evidence="6 7"/>
<comment type="function">
    <text evidence="1 6">Removes the N-terminal methionine from nascent proteins. The N-terminal methionine is often cleaved when the second residue in the primary sequence is small and uncharged (Met-Ala-, Cys, Gly, Pro, Ser, Thr, or Val). Requires deformylation of the N(alpha)-formylated initiator methionine before it can be hydrolyzed.</text>
</comment>
<dbReference type="InterPro" id="IPR001714">
    <property type="entry name" value="Pept_M24_MAP"/>
</dbReference>
<dbReference type="PRINTS" id="PR00599">
    <property type="entry name" value="MAPEPTIDASE"/>
</dbReference>
<comment type="catalytic activity">
    <reaction evidence="6 7">
        <text>Release of N-terminal amino acids, preferentially methionine, from peptides and arylamides.</text>
        <dbReference type="EC" id="3.4.11.18"/>
    </reaction>
</comment>
<dbReference type="InterPro" id="IPR002467">
    <property type="entry name" value="Pept_M24A_MAP1"/>
</dbReference>
<dbReference type="NCBIfam" id="TIGR00500">
    <property type="entry name" value="met_pdase_I"/>
    <property type="match status" value="1"/>
</dbReference>
<evidence type="ECO:0000256" key="6">
    <source>
        <dbReference type="HAMAP-Rule" id="MF_01974"/>
    </source>
</evidence>
<evidence type="ECO:0000313" key="10">
    <source>
        <dbReference type="Proteomes" id="UP000182360"/>
    </source>
</evidence>
<comment type="similarity">
    <text evidence="6">Belongs to the peptidase M24A family. Methionine aminopeptidase type 1 subfamily.</text>
</comment>
<evidence type="ECO:0000256" key="5">
    <source>
        <dbReference type="ARBA" id="ARBA00022801"/>
    </source>
</evidence>
<comment type="subunit">
    <text evidence="6">Monomer.</text>
</comment>
<dbReference type="HAMAP" id="MF_01974">
    <property type="entry name" value="MetAP_1"/>
    <property type="match status" value="1"/>
</dbReference>
<keyword evidence="10" id="KW-1185">Reference proteome</keyword>
<evidence type="ECO:0000256" key="3">
    <source>
        <dbReference type="ARBA" id="ARBA00022670"/>
    </source>
</evidence>
<dbReference type="Gene3D" id="3.90.230.10">
    <property type="entry name" value="Creatinase/methionine aminopeptidase superfamily"/>
    <property type="match status" value="1"/>
</dbReference>
<feature type="binding site" evidence="6">
    <location>
        <position position="94"/>
    </location>
    <ligand>
        <name>a divalent metal cation</name>
        <dbReference type="ChEBI" id="CHEBI:60240"/>
        <label>1</label>
    </ligand>
</feature>
<evidence type="ECO:0000259" key="8">
    <source>
        <dbReference type="Pfam" id="PF00557"/>
    </source>
</evidence>
<feature type="domain" description="Peptidase M24" evidence="8">
    <location>
        <begin position="12"/>
        <end position="237"/>
    </location>
</feature>